<gene>
    <name evidence="1" type="ORF">HPB49_015368</name>
</gene>
<protein>
    <submittedName>
        <fullName evidence="1">Uncharacterized protein</fullName>
    </submittedName>
</protein>
<organism evidence="1 2">
    <name type="scientific">Dermacentor silvarum</name>
    <name type="common">Tick</name>
    <dbReference type="NCBI Taxonomy" id="543639"/>
    <lineage>
        <taxon>Eukaryota</taxon>
        <taxon>Metazoa</taxon>
        <taxon>Ecdysozoa</taxon>
        <taxon>Arthropoda</taxon>
        <taxon>Chelicerata</taxon>
        <taxon>Arachnida</taxon>
        <taxon>Acari</taxon>
        <taxon>Parasitiformes</taxon>
        <taxon>Ixodida</taxon>
        <taxon>Ixodoidea</taxon>
        <taxon>Ixodidae</taxon>
        <taxon>Rhipicephalinae</taxon>
        <taxon>Dermacentor</taxon>
    </lineage>
</organism>
<accession>A0ACB8D6E3</accession>
<proteinExistence type="predicted"/>
<keyword evidence="2" id="KW-1185">Reference proteome</keyword>
<sequence length="86" mass="9498">MVARRYPGGPQLGDSTAAVVTFEGTKLPRFIFYHSVVAVRAPVQEDNPGLFPLRHHWASTLGLPATHSRSLYPLWHSSPSDFGRPS</sequence>
<comment type="caution">
    <text evidence="1">The sequence shown here is derived from an EMBL/GenBank/DDBJ whole genome shotgun (WGS) entry which is preliminary data.</text>
</comment>
<name>A0ACB8D6E3_DERSI</name>
<evidence type="ECO:0000313" key="1">
    <source>
        <dbReference type="EMBL" id="KAH7959948.1"/>
    </source>
</evidence>
<dbReference type="Proteomes" id="UP000821865">
    <property type="component" value="Chromosome 3"/>
</dbReference>
<reference evidence="1" key="1">
    <citation type="submission" date="2020-05" db="EMBL/GenBank/DDBJ databases">
        <title>Large-scale comparative analyses of tick genomes elucidate their genetic diversity and vector capacities.</title>
        <authorList>
            <person name="Jia N."/>
            <person name="Wang J."/>
            <person name="Shi W."/>
            <person name="Du L."/>
            <person name="Sun Y."/>
            <person name="Zhan W."/>
            <person name="Jiang J."/>
            <person name="Wang Q."/>
            <person name="Zhang B."/>
            <person name="Ji P."/>
            <person name="Sakyi L.B."/>
            <person name="Cui X."/>
            <person name="Yuan T."/>
            <person name="Jiang B."/>
            <person name="Yang W."/>
            <person name="Lam T.T.-Y."/>
            <person name="Chang Q."/>
            <person name="Ding S."/>
            <person name="Wang X."/>
            <person name="Zhu J."/>
            <person name="Ruan X."/>
            <person name="Zhao L."/>
            <person name="Wei J."/>
            <person name="Que T."/>
            <person name="Du C."/>
            <person name="Cheng J."/>
            <person name="Dai P."/>
            <person name="Han X."/>
            <person name="Huang E."/>
            <person name="Gao Y."/>
            <person name="Liu J."/>
            <person name="Shao H."/>
            <person name="Ye R."/>
            <person name="Li L."/>
            <person name="Wei W."/>
            <person name="Wang X."/>
            <person name="Wang C."/>
            <person name="Yang T."/>
            <person name="Huo Q."/>
            <person name="Li W."/>
            <person name="Guo W."/>
            <person name="Chen H."/>
            <person name="Zhou L."/>
            <person name="Ni X."/>
            <person name="Tian J."/>
            <person name="Zhou Y."/>
            <person name="Sheng Y."/>
            <person name="Liu T."/>
            <person name="Pan Y."/>
            <person name="Xia L."/>
            <person name="Li J."/>
            <person name="Zhao F."/>
            <person name="Cao W."/>
        </authorList>
    </citation>
    <scope>NUCLEOTIDE SEQUENCE</scope>
    <source>
        <strain evidence="1">Dsil-2018</strain>
    </source>
</reference>
<evidence type="ECO:0000313" key="2">
    <source>
        <dbReference type="Proteomes" id="UP000821865"/>
    </source>
</evidence>
<dbReference type="EMBL" id="CM023472">
    <property type="protein sequence ID" value="KAH7959948.1"/>
    <property type="molecule type" value="Genomic_DNA"/>
</dbReference>